<dbReference type="OrthoDB" id="5459960at2"/>
<sequence>MRHLQSLLACALLALAALACAWPALDTGPLLRAAGITTAQTPPSAAPATVSGRALPEGWTAMPAGARSTYLGIHGGTVPVSLLVSRDGMSLVSFVGQTGNDFLELLRRADVRLPSLLSSVLGSSYGGSMLLAGRAQRSMPVLYVLGDRLAAMPQGLQGLQPFGLSDKPLSIEGSISLPPRRSPAAQTYRLHIDPRYLDPRR</sequence>
<dbReference type="KEGG" id="dpg:DESPIGER_2289"/>
<dbReference type="Proteomes" id="UP000186323">
    <property type="component" value="Chromosome I"/>
</dbReference>
<dbReference type="PROSITE" id="PS51257">
    <property type="entry name" value="PROKAR_LIPOPROTEIN"/>
    <property type="match status" value="1"/>
</dbReference>
<accession>A0A1K1LHB4</accession>
<feature type="chain" id="PRO_5012792138" description="Lipoprotein" evidence="1">
    <location>
        <begin position="22"/>
        <end position="201"/>
    </location>
</feature>
<keyword evidence="3" id="KW-1185">Reference proteome</keyword>
<evidence type="ECO:0008006" key="4">
    <source>
        <dbReference type="Google" id="ProtNLM"/>
    </source>
</evidence>
<feature type="signal peptide" evidence="1">
    <location>
        <begin position="1"/>
        <end position="21"/>
    </location>
</feature>
<evidence type="ECO:0000313" key="2">
    <source>
        <dbReference type="EMBL" id="SFV74111.1"/>
    </source>
</evidence>
<evidence type="ECO:0000313" key="3">
    <source>
        <dbReference type="Proteomes" id="UP000186323"/>
    </source>
</evidence>
<gene>
    <name evidence="2" type="ORF">DESPIGER_2289</name>
</gene>
<dbReference type="RefSeq" id="WP_072336749.1">
    <property type="nucleotide sequence ID" value="NZ_JAJXMQ010000043.1"/>
</dbReference>
<organism evidence="2 3">
    <name type="scientific">Desulfovibrio piger</name>
    <dbReference type="NCBI Taxonomy" id="901"/>
    <lineage>
        <taxon>Bacteria</taxon>
        <taxon>Pseudomonadati</taxon>
        <taxon>Thermodesulfobacteriota</taxon>
        <taxon>Desulfovibrionia</taxon>
        <taxon>Desulfovibrionales</taxon>
        <taxon>Desulfovibrionaceae</taxon>
        <taxon>Desulfovibrio</taxon>
    </lineage>
</organism>
<reference evidence="3" key="1">
    <citation type="submission" date="2016-10" db="EMBL/GenBank/DDBJ databases">
        <authorList>
            <person name="Wegmann U."/>
        </authorList>
    </citation>
    <scope>NUCLEOTIDE SEQUENCE [LARGE SCALE GENOMIC DNA]</scope>
</reference>
<evidence type="ECO:0000256" key="1">
    <source>
        <dbReference type="SAM" id="SignalP"/>
    </source>
</evidence>
<protein>
    <recommendedName>
        <fullName evidence="4">Lipoprotein</fullName>
    </recommendedName>
</protein>
<keyword evidence="1" id="KW-0732">Signal</keyword>
<proteinExistence type="predicted"/>
<dbReference type="AlphaFoldDB" id="A0A1K1LHB4"/>
<name>A0A1K1LHB4_9BACT</name>
<dbReference type="EMBL" id="LT630450">
    <property type="protein sequence ID" value="SFV74111.1"/>
    <property type="molecule type" value="Genomic_DNA"/>
</dbReference>